<feature type="domain" description="Amidase" evidence="3">
    <location>
        <begin position="155"/>
        <end position="562"/>
    </location>
</feature>
<dbReference type="SUPFAM" id="SSF75304">
    <property type="entry name" value="Amidase signature (AS) enzymes"/>
    <property type="match status" value="1"/>
</dbReference>
<feature type="region of interest" description="Disordered" evidence="2">
    <location>
        <begin position="85"/>
        <end position="111"/>
    </location>
</feature>
<name>A0A4V5NJW7_9PEZI</name>
<comment type="caution">
    <text evidence="4">The sequence shown here is derived from an EMBL/GenBank/DDBJ whole genome shotgun (WGS) entry which is preliminary data.</text>
</comment>
<dbReference type="AlphaFoldDB" id="A0A4V5NJW7"/>
<dbReference type="OrthoDB" id="421993at2759"/>
<protein>
    <recommendedName>
        <fullName evidence="3">Amidase domain-containing protein</fullName>
    </recommendedName>
</protein>
<sequence>MAEERSRSQKFYNYPEPRAFDVPYKLPPPPANPVVRGLPLHFGASLIASVSPIQNLLWSNAGFSGLRGLPELEVVVPRYDPTVIPVQDSNTSVQRNTDPRSLRQPTQRESPLSGRYHSVWDFHDAYQSGYLTPSTVVEALLPLIRRDLEGPTKHSKAFLDTKVELVRAAAAASTLRYRNRKSFGILDGVPVAVKDEVDLKGYGKCLGSKRDLTSKGDATSWCVGQWEEGGAIVLGKLNMHELGLDTTNNNPNYGTPLNPHNEHYYTGGSSGGSAYAVAAGLIPIALGADGGGSIRIPSAYCGIYGLKTSHGRVSARPTPSLANTTGVVGPMASNMTDLEIAYRVMAVPDPGDPSSALFPPPHTPDAPPKKVIGIYQRWFDRADAPVRAACQLALDYLEAKLGYEIVDITIPMIHEGQTAHAMTILAEISSSFPDVTGLTAANKVLLSVGSKTPATDFLQAQKVRNLLMMHLASLFRRHPGMVIVTPTTPNAGWHISGGKGDLKYGVSDGNTSVRNMEYVWLANFTGLPSLSLPVGYADPVQGEGKIPIGLMGMAEWGSDDALIEWGYDGESWLHDGLGGGRRKPDGEGWVDVLRLTRDIQVYQSSGDC</sequence>
<gene>
    <name evidence="4" type="ORF">B0A49_00152</name>
</gene>
<dbReference type="EMBL" id="NAJN01000011">
    <property type="protein sequence ID" value="TKA81919.1"/>
    <property type="molecule type" value="Genomic_DNA"/>
</dbReference>
<dbReference type="Proteomes" id="UP000308768">
    <property type="component" value="Unassembled WGS sequence"/>
</dbReference>
<dbReference type="STRING" id="331657.A0A4V5NJW7"/>
<organism evidence="4 5">
    <name type="scientific">Cryomyces minteri</name>
    <dbReference type="NCBI Taxonomy" id="331657"/>
    <lineage>
        <taxon>Eukaryota</taxon>
        <taxon>Fungi</taxon>
        <taxon>Dikarya</taxon>
        <taxon>Ascomycota</taxon>
        <taxon>Pezizomycotina</taxon>
        <taxon>Dothideomycetes</taxon>
        <taxon>Dothideomycetes incertae sedis</taxon>
        <taxon>Cryomyces</taxon>
    </lineage>
</organism>
<feature type="compositionally biased region" description="Polar residues" evidence="2">
    <location>
        <begin position="87"/>
        <end position="96"/>
    </location>
</feature>
<reference evidence="4 5" key="1">
    <citation type="submission" date="2017-03" db="EMBL/GenBank/DDBJ databases">
        <title>Genomes of endolithic fungi from Antarctica.</title>
        <authorList>
            <person name="Coleine C."/>
            <person name="Masonjones S."/>
            <person name="Stajich J.E."/>
        </authorList>
    </citation>
    <scope>NUCLEOTIDE SEQUENCE [LARGE SCALE GENOMIC DNA]</scope>
    <source>
        <strain evidence="4 5">CCFEE 5187</strain>
    </source>
</reference>
<dbReference type="PANTHER" id="PTHR11895">
    <property type="entry name" value="TRANSAMIDASE"/>
    <property type="match status" value="1"/>
</dbReference>
<dbReference type="InterPro" id="IPR023631">
    <property type="entry name" value="Amidase_dom"/>
</dbReference>
<accession>A0A4V5NJW7</accession>
<evidence type="ECO:0000259" key="3">
    <source>
        <dbReference type="Pfam" id="PF01425"/>
    </source>
</evidence>
<dbReference type="InterPro" id="IPR000120">
    <property type="entry name" value="Amidase"/>
</dbReference>
<evidence type="ECO:0000256" key="1">
    <source>
        <dbReference type="ARBA" id="ARBA00009199"/>
    </source>
</evidence>
<dbReference type="Pfam" id="PF01425">
    <property type="entry name" value="Amidase"/>
    <property type="match status" value="1"/>
</dbReference>
<evidence type="ECO:0000256" key="2">
    <source>
        <dbReference type="SAM" id="MobiDB-lite"/>
    </source>
</evidence>
<dbReference type="PANTHER" id="PTHR11895:SF67">
    <property type="entry name" value="AMIDASE DOMAIN-CONTAINING PROTEIN"/>
    <property type="match status" value="1"/>
</dbReference>
<keyword evidence="5" id="KW-1185">Reference proteome</keyword>
<dbReference type="GO" id="GO:0003824">
    <property type="term" value="F:catalytic activity"/>
    <property type="evidence" value="ECO:0007669"/>
    <property type="project" value="InterPro"/>
</dbReference>
<dbReference type="InterPro" id="IPR020556">
    <property type="entry name" value="Amidase_CS"/>
</dbReference>
<dbReference type="InterPro" id="IPR036928">
    <property type="entry name" value="AS_sf"/>
</dbReference>
<dbReference type="Gene3D" id="3.90.1300.10">
    <property type="entry name" value="Amidase signature (AS) domain"/>
    <property type="match status" value="1"/>
</dbReference>
<proteinExistence type="inferred from homology"/>
<evidence type="ECO:0000313" key="5">
    <source>
        <dbReference type="Proteomes" id="UP000308768"/>
    </source>
</evidence>
<evidence type="ECO:0000313" key="4">
    <source>
        <dbReference type="EMBL" id="TKA81919.1"/>
    </source>
</evidence>
<comment type="similarity">
    <text evidence="1">Belongs to the amidase family.</text>
</comment>
<dbReference type="PROSITE" id="PS00571">
    <property type="entry name" value="AMIDASES"/>
    <property type="match status" value="1"/>
</dbReference>